<dbReference type="InterPro" id="IPR050109">
    <property type="entry name" value="HTH-type_TetR-like_transc_reg"/>
</dbReference>
<sequence length="213" mass="22786">MAEQTDDLAVRLPRQRRSREAWARVLDAGVALLEDGGYEAFTIAAVCDRAQVAPPAIYARTASKDALFLAVYEHGIARLLAGQDVLADEDRWAGLAPDDLVRGVVREVVGLVLAHRRFLGAVVLVSGAHPEVRRRGTGYVRGLGAGVAALLLRARASITHDDPAAAVRSCFDVVFSTAVLRVAYGPGFTTDEPVDDAEFVDQLAEVAVRSLLA</sequence>
<name>A0ABU8E2G4_9ACTN</name>
<keyword evidence="3" id="KW-0804">Transcription</keyword>
<dbReference type="SUPFAM" id="SSF46689">
    <property type="entry name" value="Homeodomain-like"/>
    <property type="match status" value="1"/>
</dbReference>
<dbReference type="EMBL" id="JBAPLV010000003">
    <property type="protein sequence ID" value="MEI4277838.1"/>
    <property type="molecule type" value="Genomic_DNA"/>
</dbReference>
<evidence type="ECO:0000259" key="5">
    <source>
        <dbReference type="PROSITE" id="PS50977"/>
    </source>
</evidence>
<evidence type="ECO:0000256" key="4">
    <source>
        <dbReference type="PROSITE-ProRule" id="PRU00335"/>
    </source>
</evidence>
<dbReference type="Proteomes" id="UP001373496">
    <property type="component" value="Unassembled WGS sequence"/>
</dbReference>
<dbReference type="Gene3D" id="1.10.10.60">
    <property type="entry name" value="Homeodomain-like"/>
    <property type="match status" value="1"/>
</dbReference>
<dbReference type="PANTHER" id="PTHR30055:SF234">
    <property type="entry name" value="HTH-TYPE TRANSCRIPTIONAL REGULATOR BETI"/>
    <property type="match status" value="1"/>
</dbReference>
<dbReference type="Pfam" id="PF00440">
    <property type="entry name" value="TetR_N"/>
    <property type="match status" value="1"/>
</dbReference>
<dbReference type="InterPro" id="IPR009057">
    <property type="entry name" value="Homeodomain-like_sf"/>
</dbReference>
<organism evidence="6 7">
    <name type="scientific">Klenkia terrae</name>
    <dbReference type="NCBI Taxonomy" id="1052259"/>
    <lineage>
        <taxon>Bacteria</taxon>
        <taxon>Bacillati</taxon>
        <taxon>Actinomycetota</taxon>
        <taxon>Actinomycetes</taxon>
        <taxon>Geodermatophilales</taxon>
        <taxon>Geodermatophilaceae</taxon>
        <taxon>Klenkia</taxon>
    </lineage>
</organism>
<accession>A0ABU8E2G4</accession>
<dbReference type="PANTHER" id="PTHR30055">
    <property type="entry name" value="HTH-TYPE TRANSCRIPTIONAL REGULATOR RUTR"/>
    <property type="match status" value="1"/>
</dbReference>
<keyword evidence="7" id="KW-1185">Reference proteome</keyword>
<comment type="caution">
    <text evidence="6">The sequence shown here is derived from an EMBL/GenBank/DDBJ whole genome shotgun (WGS) entry which is preliminary data.</text>
</comment>
<evidence type="ECO:0000256" key="3">
    <source>
        <dbReference type="ARBA" id="ARBA00023163"/>
    </source>
</evidence>
<protein>
    <submittedName>
        <fullName evidence="6">Helix-turn-helix domain-containing protein</fullName>
    </submittedName>
</protein>
<dbReference type="RefSeq" id="WP_225231829.1">
    <property type="nucleotide sequence ID" value="NZ_JBAPLV010000003.1"/>
</dbReference>
<keyword evidence="2 4" id="KW-0238">DNA-binding</keyword>
<proteinExistence type="predicted"/>
<dbReference type="Gene3D" id="1.10.357.10">
    <property type="entry name" value="Tetracycline Repressor, domain 2"/>
    <property type="match status" value="1"/>
</dbReference>
<keyword evidence="1" id="KW-0805">Transcription regulation</keyword>
<feature type="DNA-binding region" description="H-T-H motif" evidence="4">
    <location>
        <begin position="42"/>
        <end position="61"/>
    </location>
</feature>
<evidence type="ECO:0000256" key="2">
    <source>
        <dbReference type="ARBA" id="ARBA00023125"/>
    </source>
</evidence>
<evidence type="ECO:0000313" key="6">
    <source>
        <dbReference type="EMBL" id="MEI4277838.1"/>
    </source>
</evidence>
<reference evidence="6 7" key="1">
    <citation type="submission" date="2024-03" db="EMBL/GenBank/DDBJ databases">
        <title>Draft genome sequence of Klenkia terrae.</title>
        <authorList>
            <person name="Duangmal K."/>
            <person name="Chantavorakit T."/>
        </authorList>
    </citation>
    <scope>NUCLEOTIDE SEQUENCE [LARGE SCALE GENOMIC DNA]</scope>
    <source>
        <strain evidence="6 7">JCM 17786</strain>
    </source>
</reference>
<evidence type="ECO:0000256" key="1">
    <source>
        <dbReference type="ARBA" id="ARBA00023015"/>
    </source>
</evidence>
<evidence type="ECO:0000313" key="7">
    <source>
        <dbReference type="Proteomes" id="UP001373496"/>
    </source>
</evidence>
<feature type="domain" description="HTH tetR-type" evidence="5">
    <location>
        <begin position="19"/>
        <end position="79"/>
    </location>
</feature>
<dbReference type="PROSITE" id="PS50977">
    <property type="entry name" value="HTH_TETR_2"/>
    <property type="match status" value="1"/>
</dbReference>
<dbReference type="InterPro" id="IPR001647">
    <property type="entry name" value="HTH_TetR"/>
</dbReference>
<gene>
    <name evidence="6" type="ORF">UXQ13_05115</name>
</gene>